<proteinExistence type="predicted"/>
<comment type="caution">
    <text evidence="1">The sequence shown here is derived from an EMBL/GenBank/DDBJ whole genome shotgun (WGS) entry which is preliminary data.</text>
</comment>
<dbReference type="EMBL" id="JAVDWQ010000034">
    <property type="protein sequence ID" value="MDR7212737.1"/>
    <property type="molecule type" value="Genomic_DNA"/>
</dbReference>
<evidence type="ECO:0000313" key="2">
    <source>
        <dbReference type="Proteomes" id="UP001269081"/>
    </source>
</evidence>
<name>A0ABU1YES5_9FLAO</name>
<evidence type="ECO:0008006" key="3">
    <source>
        <dbReference type="Google" id="ProtNLM"/>
    </source>
</evidence>
<dbReference type="RefSeq" id="WP_310284531.1">
    <property type="nucleotide sequence ID" value="NZ_JAVDWQ010000034.1"/>
</dbReference>
<dbReference type="Proteomes" id="UP001269081">
    <property type="component" value="Unassembled WGS sequence"/>
</dbReference>
<organism evidence="1 2">
    <name type="scientific">Flavobacterium piscis</name>
    <dbReference type="NCBI Taxonomy" id="1114874"/>
    <lineage>
        <taxon>Bacteria</taxon>
        <taxon>Pseudomonadati</taxon>
        <taxon>Bacteroidota</taxon>
        <taxon>Flavobacteriia</taxon>
        <taxon>Flavobacteriales</taxon>
        <taxon>Flavobacteriaceae</taxon>
        <taxon>Flavobacterium</taxon>
    </lineage>
</organism>
<evidence type="ECO:0000313" key="1">
    <source>
        <dbReference type="EMBL" id="MDR7212737.1"/>
    </source>
</evidence>
<accession>A0ABU1YES5</accession>
<protein>
    <recommendedName>
        <fullName evidence="3">SMI1/KNR4 family protein</fullName>
    </recommendedName>
</protein>
<keyword evidence="2" id="KW-1185">Reference proteome</keyword>
<gene>
    <name evidence="1" type="ORF">J2W48_004705</name>
</gene>
<sequence>MFKFFRKKKKENQFGNEEIYFFKNLIDILPKKYSYLSGQINNDFILGFKENILGFKDSYTFLLNANLEALYTNKRLPHYFILKNINVWNTKKNSYCNIELDILSGMIGGFKSESIDFLSFDFSKTDIENITEKNFENKDLDKLLMNFDENEKKILSKYLDSTYAINLPDGVFYYIDDIGNGDVLALDKIGNAYLLTHDPAQTIRIFSKEDLFEKLENNTLIKEATKIYDSL</sequence>
<reference evidence="1 2" key="1">
    <citation type="submission" date="2023-07" db="EMBL/GenBank/DDBJ databases">
        <title>Sorghum-associated microbial communities from plants grown in Nebraska, USA.</title>
        <authorList>
            <person name="Schachtman D."/>
        </authorList>
    </citation>
    <scope>NUCLEOTIDE SEQUENCE [LARGE SCALE GENOMIC DNA]</scope>
    <source>
        <strain evidence="1 2">4129</strain>
    </source>
</reference>